<evidence type="ECO:0000256" key="1">
    <source>
        <dbReference type="ARBA" id="ARBA00004162"/>
    </source>
</evidence>
<evidence type="ECO:0000256" key="6">
    <source>
        <dbReference type="ARBA" id="ARBA00022989"/>
    </source>
</evidence>
<keyword evidence="6 9" id="KW-1133">Transmembrane helix</keyword>
<reference evidence="12" key="1">
    <citation type="journal article" date="2019" name="Int. J. Syst. Evol. Microbiol.">
        <title>The Global Catalogue of Microorganisms (GCM) 10K type strain sequencing project: providing services to taxonomists for standard genome sequencing and annotation.</title>
        <authorList>
            <consortium name="The Broad Institute Genomics Platform"/>
            <consortium name="The Broad Institute Genome Sequencing Center for Infectious Disease"/>
            <person name="Wu L."/>
            <person name="Ma J."/>
        </authorList>
    </citation>
    <scope>NUCLEOTIDE SEQUENCE [LARGE SCALE GENOMIC DNA]</scope>
    <source>
        <strain evidence="12">JCM 19129</strain>
    </source>
</reference>
<keyword evidence="5 9" id="KW-0653">Protein transport</keyword>
<dbReference type="NCBIfam" id="TIGR01411">
    <property type="entry name" value="tatAE"/>
    <property type="match status" value="1"/>
</dbReference>
<evidence type="ECO:0000313" key="11">
    <source>
        <dbReference type="EMBL" id="GAA4926287.1"/>
    </source>
</evidence>
<dbReference type="PANTHER" id="PTHR42982">
    <property type="entry name" value="SEC-INDEPENDENT PROTEIN TRANSLOCASE PROTEIN TATA"/>
    <property type="match status" value="1"/>
</dbReference>
<dbReference type="HAMAP" id="MF_00236">
    <property type="entry name" value="TatA_E"/>
    <property type="match status" value="1"/>
</dbReference>
<dbReference type="InterPro" id="IPR003369">
    <property type="entry name" value="TatA/B/E"/>
</dbReference>
<dbReference type="PANTHER" id="PTHR42982:SF8">
    <property type="entry name" value="SEC-INDEPENDENT PROTEIN TRANSLOCASE PROTEIN TATA"/>
    <property type="match status" value="1"/>
</dbReference>
<accession>A0ABP9G210</accession>
<evidence type="ECO:0000313" key="12">
    <source>
        <dbReference type="Proteomes" id="UP001500368"/>
    </source>
</evidence>
<evidence type="ECO:0000256" key="10">
    <source>
        <dbReference type="SAM" id="MobiDB-lite"/>
    </source>
</evidence>
<keyword evidence="12" id="KW-1185">Reference proteome</keyword>
<dbReference type="NCBIfam" id="NF001854">
    <property type="entry name" value="PRK00575.1"/>
    <property type="match status" value="1"/>
</dbReference>
<evidence type="ECO:0000256" key="7">
    <source>
        <dbReference type="ARBA" id="ARBA00023010"/>
    </source>
</evidence>
<keyword evidence="3 9" id="KW-1003">Cell membrane</keyword>
<dbReference type="Gene3D" id="1.20.5.3310">
    <property type="match status" value="1"/>
</dbReference>
<dbReference type="Proteomes" id="UP001500368">
    <property type="component" value="Unassembled WGS sequence"/>
</dbReference>
<feature type="compositionally biased region" description="Basic and acidic residues" evidence="10">
    <location>
        <begin position="37"/>
        <end position="99"/>
    </location>
</feature>
<dbReference type="InterPro" id="IPR006312">
    <property type="entry name" value="TatA/E"/>
</dbReference>
<comment type="function">
    <text evidence="9">Part of the twin-arginine translocation (Tat) system that transports large folded proteins containing a characteristic twin-arginine motif in their signal peptide across membranes. TatA could form the protein-conducting channel of the Tat system.</text>
</comment>
<comment type="similarity">
    <text evidence="9">Belongs to the TatA/E family.</text>
</comment>
<gene>
    <name evidence="9" type="primary">tatA</name>
    <name evidence="11" type="ORF">GCM10025790_25230</name>
</gene>
<dbReference type="EMBL" id="BAABLW010000007">
    <property type="protein sequence ID" value="GAA4926287.1"/>
    <property type="molecule type" value="Genomic_DNA"/>
</dbReference>
<dbReference type="RefSeq" id="WP_345478360.1">
    <property type="nucleotide sequence ID" value="NZ_BAABLW010000007.1"/>
</dbReference>
<evidence type="ECO:0000256" key="9">
    <source>
        <dbReference type="HAMAP-Rule" id="MF_00236"/>
    </source>
</evidence>
<comment type="subunit">
    <text evidence="9">The Tat system comprises two distinct complexes: a TatABC complex, containing multiple copies of TatA, TatB and TatC subunits, and a separate TatA complex, containing only TatA subunits. Substrates initially bind to the TatABC complex, which probably triggers association of the separate TatA complex to form the active translocon.</text>
</comment>
<evidence type="ECO:0000256" key="5">
    <source>
        <dbReference type="ARBA" id="ARBA00022927"/>
    </source>
</evidence>
<name>A0ABP9G210_9MICC</name>
<comment type="caution">
    <text evidence="11">The sequence shown here is derived from an EMBL/GenBank/DDBJ whole genome shotgun (WGS) entry which is preliminary data.</text>
</comment>
<evidence type="ECO:0000256" key="4">
    <source>
        <dbReference type="ARBA" id="ARBA00022692"/>
    </source>
</evidence>
<protein>
    <recommendedName>
        <fullName evidence="9">Sec-independent protein translocase protein TatA</fullName>
    </recommendedName>
</protein>
<comment type="subcellular location">
    <subcellularLocation>
        <location evidence="1 9">Cell membrane</location>
        <topology evidence="1 9">Single-pass membrane protein</topology>
    </subcellularLocation>
</comment>
<feature type="region of interest" description="Disordered" evidence="10">
    <location>
        <begin position="36"/>
        <end position="99"/>
    </location>
</feature>
<dbReference type="Pfam" id="PF02416">
    <property type="entry name" value="TatA_B_E"/>
    <property type="match status" value="1"/>
</dbReference>
<evidence type="ECO:0000256" key="2">
    <source>
        <dbReference type="ARBA" id="ARBA00022448"/>
    </source>
</evidence>
<evidence type="ECO:0000256" key="3">
    <source>
        <dbReference type="ARBA" id="ARBA00022475"/>
    </source>
</evidence>
<keyword evidence="7 9" id="KW-0811">Translocation</keyword>
<organism evidence="11 12">
    <name type="scientific">Nesterenkonia rhizosphaerae</name>
    <dbReference type="NCBI Taxonomy" id="1348272"/>
    <lineage>
        <taxon>Bacteria</taxon>
        <taxon>Bacillati</taxon>
        <taxon>Actinomycetota</taxon>
        <taxon>Actinomycetes</taxon>
        <taxon>Micrococcales</taxon>
        <taxon>Micrococcaceae</taxon>
        <taxon>Nesterenkonia</taxon>
    </lineage>
</organism>
<proteinExistence type="inferred from homology"/>
<keyword evidence="2 9" id="KW-0813">Transport</keyword>
<feature type="transmembrane region" description="Helical" evidence="9">
    <location>
        <begin position="6"/>
        <end position="25"/>
    </location>
</feature>
<keyword evidence="4 9" id="KW-0812">Transmembrane</keyword>
<sequence length="99" mass="11232">MTPPSPTQWLIILAIVLLLFGATRLPKLAKSLGESARIFKSEVRNMRDDDKPRNSDAEKPTVEGRVIDPATREESRRSEPEAEGYRQPEANGSEREDRR</sequence>
<keyword evidence="8 9" id="KW-0472">Membrane</keyword>
<evidence type="ECO:0000256" key="8">
    <source>
        <dbReference type="ARBA" id="ARBA00023136"/>
    </source>
</evidence>